<evidence type="ECO:0000256" key="7">
    <source>
        <dbReference type="ARBA" id="ARBA00022840"/>
    </source>
</evidence>
<dbReference type="InterPro" id="IPR003960">
    <property type="entry name" value="ATPase_AAA_CS"/>
</dbReference>
<evidence type="ECO:0000259" key="14">
    <source>
        <dbReference type="SMART" id="SM01073"/>
    </source>
</evidence>
<dbReference type="CDD" id="cd19504">
    <property type="entry name" value="RecA-like_NSF-SEC18_r1-like"/>
    <property type="match status" value="1"/>
</dbReference>
<dbReference type="Gene3D" id="3.40.50.300">
    <property type="entry name" value="P-loop containing nucleotide triphosphate hydrolases"/>
    <property type="match status" value="2"/>
</dbReference>
<gene>
    <name evidence="15" type="ORF">HYPSUDRAFT_31780</name>
</gene>
<keyword evidence="7 11" id="KW-0067">ATP-binding</keyword>
<dbReference type="EMBL" id="KN817518">
    <property type="protein sequence ID" value="KJA29780.1"/>
    <property type="molecule type" value="Genomic_DNA"/>
</dbReference>
<dbReference type="Pfam" id="PF00004">
    <property type="entry name" value="AAA"/>
    <property type="match status" value="2"/>
</dbReference>
<dbReference type="PANTHER" id="PTHR23078">
    <property type="entry name" value="VESICULAR-FUSION PROTEIN NSF"/>
    <property type="match status" value="1"/>
</dbReference>
<dbReference type="OrthoDB" id="9982946at2759"/>
<keyword evidence="11" id="KW-0931">ER-Golgi transport</keyword>
<name>A0A0D2QDW2_HYPSF</name>
<organism evidence="15 16">
    <name type="scientific">Hypholoma sublateritium (strain FD-334 SS-4)</name>
    <dbReference type="NCBI Taxonomy" id="945553"/>
    <lineage>
        <taxon>Eukaryota</taxon>
        <taxon>Fungi</taxon>
        <taxon>Dikarya</taxon>
        <taxon>Basidiomycota</taxon>
        <taxon>Agaricomycotina</taxon>
        <taxon>Agaricomycetes</taxon>
        <taxon>Agaricomycetidae</taxon>
        <taxon>Agaricales</taxon>
        <taxon>Agaricineae</taxon>
        <taxon>Strophariaceae</taxon>
        <taxon>Hypholoma</taxon>
    </lineage>
</organism>
<protein>
    <recommendedName>
        <fullName evidence="10 11">Vesicular-fusion protein SEC18</fullName>
    </recommendedName>
</protein>
<feature type="compositionally biased region" description="Polar residues" evidence="12">
    <location>
        <begin position="1"/>
        <end position="18"/>
    </location>
</feature>
<keyword evidence="11" id="KW-0378">Hydrolase</keyword>
<evidence type="ECO:0000256" key="1">
    <source>
        <dbReference type="ARBA" id="ARBA00004496"/>
    </source>
</evidence>
<keyword evidence="8 11" id="KW-0653">Protein transport</keyword>
<reference evidence="16" key="1">
    <citation type="submission" date="2014-04" db="EMBL/GenBank/DDBJ databases">
        <title>Evolutionary Origins and Diversification of the Mycorrhizal Mutualists.</title>
        <authorList>
            <consortium name="DOE Joint Genome Institute"/>
            <consortium name="Mycorrhizal Genomics Consortium"/>
            <person name="Kohler A."/>
            <person name="Kuo A."/>
            <person name="Nagy L.G."/>
            <person name="Floudas D."/>
            <person name="Copeland A."/>
            <person name="Barry K.W."/>
            <person name="Cichocki N."/>
            <person name="Veneault-Fourrey C."/>
            <person name="LaButti K."/>
            <person name="Lindquist E.A."/>
            <person name="Lipzen A."/>
            <person name="Lundell T."/>
            <person name="Morin E."/>
            <person name="Murat C."/>
            <person name="Riley R."/>
            <person name="Ohm R."/>
            <person name="Sun H."/>
            <person name="Tunlid A."/>
            <person name="Henrissat B."/>
            <person name="Grigoriev I.V."/>
            <person name="Hibbett D.S."/>
            <person name="Martin F."/>
        </authorList>
    </citation>
    <scope>NUCLEOTIDE SEQUENCE [LARGE SCALE GENOMIC DNA]</scope>
    <source>
        <strain evidence="16">FD-334 SS-4</strain>
    </source>
</reference>
<evidence type="ECO:0000256" key="4">
    <source>
        <dbReference type="ARBA" id="ARBA00022490"/>
    </source>
</evidence>
<evidence type="ECO:0000259" key="13">
    <source>
        <dbReference type="SMART" id="SM00382"/>
    </source>
</evidence>
<evidence type="ECO:0000256" key="3">
    <source>
        <dbReference type="ARBA" id="ARBA00022448"/>
    </source>
</evidence>
<dbReference type="GO" id="GO:0016887">
    <property type="term" value="F:ATP hydrolysis activity"/>
    <property type="evidence" value="ECO:0007669"/>
    <property type="project" value="InterPro"/>
</dbReference>
<evidence type="ECO:0000313" key="16">
    <source>
        <dbReference type="Proteomes" id="UP000054270"/>
    </source>
</evidence>
<comment type="subcellular location">
    <subcellularLocation>
        <location evidence="1 11">Cytoplasm</location>
    </subcellularLocation>
</comment>
<dbReference type="STRING" id="945553.A0A0D2QDW2"/>
<dbReference type="OMA" id="VINWGTP"/>
<evidence type="ECO:0000256" key="9">
    <source>
        <dbReference type="ARBA" id="ARBA00056429"/>
    </source>
</evidence>
<keyword evidence="5" id="KW-0677">Repeat</keyword>
<evidence type="ECO:0000256" key="8">
    <source>
        <dbReference type="ARBA" id="ARBA00022927"/>
    </source>
</evidence>
<evidence type="ECO:0000256" key="11">
    <source>
        <dbReference type="RuleBase" id="RU367045"/>
    </source>
</evidence>
<dbReference type="InterPro" id="IPR004201">
    <property type="entry name" value="Cdc48_dom2"/>
</dbReference>
<dbReference type="FunFam" id="1.10.8.60:FF:000026">
    <property type="entry name" value="vesicle-fusing ATPase isoform X1"/>
    <property type="match status" value="1"/>
</dbReference>
<dbReference type="FunFam" id="3.40.50.300:FF:000166">
    <property type="entry name" value="vesicle-fusing ATPase isoform X1"/>
    <property type="match status" value="1"/>
</dbReference>
<dbReference type="Gene3D" id="1.10.8.60">
    <property type="match status" value="2"/>
</dbReference>
<dbReference type="InterPro" id="IPR039812">
    <property type="entry name" value="Vesicle-fus_ATPase"/>
</dbReference>
<dbReference type="Gene3D" id="3.10.330.10">
    <property type="match status" value="1"/>
</dbReference>
<dbReference type="PANTHER" id="PTHR23078:SF3">
    <property type="entry name" value="VESICLE-FUSING ATPASE"/>
    <property type="match status" value="1"/>
</dbReference>
<dbReference type="SMART" id="SM00382">
    <property type="entry name" value="AAA"/>
    <property type="match status" value="2"/>
</dbReference>
<dbReference type="GO" id="GO:0006891">
    <property type="term" value="P:intra-Golgi vesicle-mediated transport"/>
    <property type="evidence" value="ECO:0007669"/>
    <property type="project" value="TreeGrafter"/>
</dbReference>
<dbReference type="InterPro" id="IPR029067">
    <property type="entry name" value="CDC48_domain_2-like_sf"/>
</dbReference>
<dbReference type="AlphaFoldDB" id="A0A0D2QDW2"/>
<comment type="similarity">
    <text evidence="2 11">Belongs to the AAA ATPase family.</text>
</comment>
<keyword evidence="3 11" id="KW-0813">Transport</keyword>
<dbReference type="Gene3D" id="2.40.40.20">
    <property type="match status" value="1"/>
</dbReference>
<dbReference type="FunFam" id="3.40.50.300:FF:000187">
    <property type="entry name" value="Vesicular-fusion ATPase SEC18"/>
    <property type="match status" value="1"/>
</dbReference>
<evidence type="ECO:0000256" key="6">
    <source>
        <dbReference type="ARBA" id="ARBA00022741"/>
    </source>
</evidence>
<dbReference type="SUPFAM" id="SSF54585">
    <property type="entry name" value="Cdc48 domain 2-like"/>
    <property type="match status" value="1"/>
</dbReference>
<dbReference type="GO" id="GO:0005524">
    <property type="term" value="F:ATP binding"/>
    <property type="evidence" value="ECO:0007669"/>
    <property type="project" value="UniProtKB-UniRule"/>
</dbReference>
<keyword evidence="16" id="KW-1185">Reference proteome</keyword>
<evidence type="ECO:0000313" key="15">
    <source>
        <dbReference type="EMBL" id="KJA29780.1"/>
    </source>
</evidence>
<accession>A0A0D2QDW2</accession>
<dbReference type="GO" id="GO:0005795">
    <property type="term" value="C:Golgi stack"/>
    <property type="evidence" value="ECO:0007669"/>
    <property type="project" value="TreeGrafter"/>
</dbReference>
<dbReference type="GO" id="GO:0035494">
    <property type="term" value="P:SNARE complex disassembly"/>
    <property type="evidence" value="ECO:0007669"/>
    <property type="project" value="InterPro"/>
</dbReference>
<dbReference type="Proteomes" id="UP000054270">
    <property type="component" value="Unassembled WGS sequence"/>
</dbReference>
<dbReference type="Pfam" id="PF17862">
    <property type="entry name" value="AAA_lid_3"/>
    <property type="match status" value="1"/>
</dbReference>
<dbReference type="InterPro" id="IPR009010">
    <property type="entry name" value="Asp_de-COase-like_dom_sf"/>
</dbReference>
<dbReference type="CDD" id="cd00009">
    <property type="entry name" value="AAA"/>
    <property type="match status" value="1"/>
</dbReference>
<proteinExistence type="inferred from homology"/>
<evidence type="ECO:0000256" key="2">
    <source>
        <dbReference type="ARBA" id="ARBA00006914"/>
    </source>
</evidence>
<dbReference type="PROSITE" id="PS00674">
    <property type="entry name" value="AAA"/>
    <property type="match status" value="1"/>
</dbReference>
<dbReference type="InterPro" id="IPR003959">
    <property type="entry name" value="ATPase_AAA_core"/>
</dbReference>
<feature type="domain" description="AAA+ ATPase" evidence="13">
    <location>
        <begin position="605"/>
        <end position="741"/>
    </location>
</feature>
<dbReference type="InterPro" id="IPR027417">
    <property type="entry name" value="P-loop_NTPase"/>
</dbReference>
<feature type="domain" description="AAA+ ATPase" evidence="13">
    <location>
        <begin position="324"/>
        <end position="471"/>
    </location>
</feature>
<evidence type="ECO:0000256" key="10">
    <source>
        <dbReference type="ARBA" id="ARBA00068637"/>
    </source>
</evidence>
<dbReference type="SMART" id="SM01073">
    <property type="entry name" value="CDC48_N"/>
    <property type="match status" value="1"/>
</dbReference>
<keyword evidence="6 11" id="KW-0547">Nucleotide-binding</keyword>
<evidence type="ECO:0000256" key="12">
    <source>
        <dbReference type="SAM" id="MobiDB-lite"/>
    </source>
</evidence>
<keyword evidence="4 11" id="KW-0963">Cytoplasm</keyword>
<dbReference type="InterPro" id="IPR003338">
    <property type="entry name" value="CDC4_N-term_subdom"/>
</dbReference>
<evidence type="ECO:0000256" key="5">
    <source>
        <dbReference type="ARBA" id="ARBA00022737"/>
    </source>
</evidence>
<dbReference type="InterPro" id="IPR003593">
    <property type="entry name" value="AAA+_ATPase"/>
</dbReference>
<dbReference type="GO" id="GO:0043001">
    <property type="term" value="P:Golgi to plasma membrane protein transport"/>
    <property type="evidence" value="ECO:0007669"/>
    <property type="project" value="TreeGrafter"/>
</dbReference>
<feature type="domain" description="CDC48 N-terminal subdomain" evidence="14">
    <location>
        <begin position="74"/>
        <end position="153"/>
    </location>
</feature>
<dbReference type="InterPro" id="IPR041569">
    <property type="entry name" value="AAA_lid_3"/>
</dbReference>
<dbReference type="SUPFAM" id="SSF52540">
    <property type="entry name" value="P-loop containing nucleoside triphosphate hydrolases"/>
    <property type="match status" value="2"/>
</dbReference>
<feature type="region of interest" description="Disordered" evidence="12">
    <location>
        <begin position="1"/>
        <end position="74"/>
    </location>
</feature>
<comment type="function">
    <text evidence="9 11">Required for vesicle-mediated transport. Catalyzes the fusion of transport vesicles within the Golgi cisternae. Is also required for transport from the endoplasmic reticulum to the Golgi stack. Seems to function as a fusion protein required for the delivery of cargo proteins to all compartments of the Golgi stack independent of vesicle origin.</text>
</comment>
<dbReference type="Pfam" id="PF02933">
    <property type="entry name" value="CDC48_2"/>
    <property type="match status" value="1"/>
</dbReference>
<sequence length="819" mass="89459">MTFFNRSKPSTPQYTPSSGYDRVPEVADSTRQPPRRPAPPSAQYAPPSNGYNDPNTALFEKPNRKPPPSRSGSIFEVVASPNDALALTNRLIVHPHDFASGTHVLLKGEFALTVQADHTGTLAPGQVGASMIQRQWVGLSAQGEKVLVEPLPSPPNPMAPSYLGGLDLEVGFAQKKSGVEPFDADDMARIFSSSFSGMVLSVGQQLVYDYRGHKIKTVVKSVSALDLAEEQQRGARSFSQAPGHGRRGILFERTDITIIKAADNGIQIKSSAKKAPPNAILAPNFKFEDMGIGGLDTEFSEIFRRAFASRVFPPGLVEKLGIQHVKGIILHGPPGTGKTLIARQIGKMLNAREPKVVNGPEILSKYVGASEENIRKLFGDAEKEYKEKGDDSGLHIIIFDELDAIFKQRGSTNNGTGVGDTVVNQLLSKMDGVDQLNNILIIGMTNRLDMIDEALLRPGRLEVHMEISLPDEHGRYQILTIHTAKMRTNGVMDDDVDLLELAQQTKNFSGAEIGGLIKSATSYAFNRHVKVGTMAGISDDVDNLRVNRTDFLRALDEVHPAFGVSEEELQQVIQNGIIHYDAVVDELLKSGQLFVDQVRTSTRTPLVSILLHGPPGSGKTALGASIAQASEFPFIKLISPDNMVGFSEAQKVTAITKVFADSYKSPLSVVVVDNIERLIDWTPMGARFSNAILQTLLVLFGRRPPKGRRLLIIATSSLRPILTDLGLSETFDSELRVPPVSSLRALEHVLQELELFPTDQHRKRAVRMLEDAGFGGRDDLSPNLQIGIKKLLNIVEMARQEPENVAERLTGALMDLRGL</sequence>
<dbReference type="SUPFAM" id="SSF50692">
    <property type="entry name" value="ADC-like"/>
    <property type="match status" value="1"/>
</dbReference>